<dbReference type="InterPro" id="IPR000225">
    <property type="entry name" value="Armadillo"/>
</dbReference>
<feature type="region of interest" description="Disordered" evidence="4">
    <location>
        <begin position="725"/>
        <end position="775"/>
    </location>
</feature>
<dbReference type="PROSITE" id="PS00107">
    <property type="entry name" value="PROTEIN_KINASE_ATP"/>
    <property type="match status" value="1"/>
</dbReference>
<evidence type="ECO:0000256" key="1">
    <source>
        <dbReference type="ARBA" id="ARBA00022741"/>
    </source>
</evidence>
<dbReference type="SMART" id="SM00185">
    <property type="entry name" value="ARM"/>
    <property type="match status" value="2"/>
</dbReference>
<dbReference type="SUPFAM" id="SSF48371">
    <property type="entry name" value="ARM repeat"/>
    <property type="match status" value="1"/>
</dbReference>
<dbReference type="InterPro" id="IPR017441">
    <property type="entry name" value="Protein_kinase_ATP_BS"/>
</dbReference>
<dbReference type="GO" id="GO:0004672">
    <property type="term" value="F:protein kinase activity"/>
    <property type="evidence" value="ECO:0007669"/>
    <property type="project" value="InterPro"/>
</dbReference>
<dbReference type="SMART" id="SM00181">
    <property type="entry name" value="EGF"/>
    <property type="match status" value="7"/>
</dbReference>
<evidence type="ECO:0000256" key="3">
    <source>
        <dbReference type="PROSITE-ProRule" id="PRU10141"/>
    </source>
</evidence>
<dbReference type="PANTHER" id="PTHR37157:SF2">
    <property type="entry name" value="EB DOMAIN-CONTAINING PROTEIN-RELATED"/>
    <property type="match status" value="1"/>
</dbReference>
<dbReference type="InterPro" id="IPR011009">
    <property type="entry name" value="Kinase-like_dom_sf"/>
</dbReference>
<dbReference type="Pfam" id="PF00069">
    <property type="entry name" value="Pkinase"/>
    <property type="match status" value="1"/>
</dbReference>
<dbReference type="InterPro" id="IPR006150">
    <property type="entry name" value="Cys_repeat_1"/>
</dbReference>
<dbReference type="InterPro" id="IPR011989">
    <property type="entry name" value="ARM-like"/>
</dbReference>
<feature type="compositionally biased region" description="Polar residues" evidence="4">
    <location>
        <begin position="814"/>
        <end position="835"/>
    </location>
</feature>
<dbReference type="Gene3D" id="1.10.510.10">
    <property type="entry name" value="Transferase(Phosphotransferase) domain 1"/>
    <property type="match status" value="1"/>
</dbReference>
<dbReference type="InterPro" id="IPR000719">
    <property type="entry name" value="Prot_kinase_dom"/>
</dbReference>
<dbReference type="EMBL" id="WUAV01000003">
    <property type="protein sequence ID" value="KAF1762296.1"/>
    <property type="molecule type" value="Genomic_DNA"/>
</dbReference>
<dbReference type="Pfam" id="PF01683">
    <property type="entry name" value="EB"/>
    <property type="match status" value="10"/>
</dbReference>
<evidence type="ECO:0000256" key="2">
    <source>
        <dbReference type="ARBA" id="ARBA00022840"/>
    </source>
</evidence>
<dbReference type="RefSeq" id="XP_053587507.1">
    <property type="nucleotide sequence ID" value="XM_053727930.1"/>
</dbReference>
<comment type="caution">
    <text evidence="6">The sequence shown here is derived from an EMBL/GenBank/DDBJ whole genome shotgun (WGS) entry which is preliminary data.</text>
</comment>
<dbReference type="CTD" id="9825823"/>
<dbReference type="GeneID" id="9825823"/>
<evidence type="ECO:0000313" key="6">
    <source>
        <dbReference type="EMBL" id="KAF1762296.1"/>
    </source>
</evidence>
<dbReference type="FunFam" id="1.25.10.10:FF:001213">
    <property type="entry name" value="Serine/threonine-protein kinase D1044.8"/>
    <property type="match status" value="1"/>
</dbReference>
<protein>
    <recommendedName>
        <fullName evidence="5">Protein kinase domain-containing protein</fullName>
    </recommendedName>
</protein>
<dbReference type="InterPro" id="IPR006149">
    <property type="entry name" value="EB_dom"/>
</dbReference>
<dbReference type="FunFam" id="1.10.510.10:FF:001547">
    <property type="entry name" value="NIMA-related kinase 10"/>
    <property type="match status" value="1"/>
</dbReference>
<dbReference type="PANTHER" id="PTHR37157">
    <property type="entry name" value="PRION-LIKE-(Q/N-RICH) DOMAIN-BEARING PROTEIN 25"/>
    <property type="match status" value="1"/>
</dbReference>
<dbReference type="InterPro" id="IPR008271">
    <property type="entry name" value="Ser/Thr_kinase_AS"/>
</dbReference>
<dbReference type="Gene3D" id="3.30.200.20">
    <property type="entry name" value="Phosphorylase Kinase, domain 1"/>
    <property type="match status" value="1"/>
</dbReference>
<accession>A0A6A5H623</accession>
<feature type="domain" description="Protein kinase" evidence="5">
    <location>
        <begin position="434"/>
        <end position="706"/>
    </location>
</feature>
<sequence length="1684" mass="185083">MAEEEDHPLLESLSVFKLGEPSFARNECELLSRFLEDQQENSLDSLSLHQLCTNVIRNRICSGDFIGSRPAKKWIFLIFRLTRTLFREKSRIATFHSINLHANFVQTFQFIASRFLRNEHDWNVTVVNCLNVTQKLIDNGENAQKFVECNLEDGVLVLLATRQMTVLQHSLEILGRLSDWSTTCRENLCESNTIDVCLQLIPDGDILTQKLCVSLLRILSCEEQAREQIRIYDGVPTLLGLLSIKNSRLQWHVAWTLAQLAEQHETSLEIAQLGGISLIFAAISNPKPPGKAVGDWVAMLTGLTALLAQLAQASSNQQLMSNANGVYILGKLLAIRKQVITDEPIDSWLLLQCSIFRVLRLMYTFERSRQLLKKVLPTEIFEKFVDVGNYNSLLTDYDEISRMYDDLIEENIDIMKDWESVNERRQAVGEVGEYELLDQLGAGAFGCVYTVRKKAQSHSESPAKLFALKEIFMTNLNDRESDKSFGDMISEVKIIKQQLRHPNIVRYRRIFVENHRLYIVMDLIQGCSLRDLIVTMKEKKGNFEEKKIWAMVVQMMLALRYLHKEKQIVHRDLKPNNIMMTTNERIVITDFGLAKQKGPEYLKSAAGTIIYSCPEIVQNLPYGEKADIWSFGCCIYEMCHLKPVFHSTNMLTLAMQIVEAKYDPLDEMWSDDLRSLITSCLSPDQADRPDIMKVSGMCGSRLLEYLDDVARQQATTSDMNTSVSSYSISKFDESPSSLNSSTSSYKRPGRSKVAGTGLLPPINPAPRRNHSMSAGETPRVFSTSIVSLPRITNDRYGVMFPSAPSAIPNRRRVQTCSTEHPARSSSSTELKVSKQSDGLTVSSNVLRQIQDPVLTILNQIHRILVVTDKESISTTMNHQRRLVEMFRKNLLGREHDAVQMKTHLRKLASESPEEINMNLGFSDFRPVLVQSHINGYQKVLSQCPPGLTPLFSNNNFNQPLTCTPQDSCSCYSGSSRFGTLCQYASTYNNYICCYSTNTQCGTNSSPQISASGQVVSCSMNTNCASGYTCNNGVCCPNTNSNSCSNSGNNGCLTGQVLVNGQCYNSVNIGSACQRTEQCTGGSQCQNAICQCQSGFVNVNQQCVVSNGLNCQLGTVSYQSQCISLASPGQNCLTSSQCIDNSICNNAVCTCNSNYQLVYGYCVPFTTGNCQNTQTLVNNQCVLYSIVGETCIANQQCVGGAICNSGTCRCQSGATAMYGYCISSSSTSCNSNQVSINGICYPTVQIGGSCSFSQQCLNNAVCTNSVCVSSFCNIQCNSNQVCISNQCYNYVSVGSQCVGSQQCLSNSQCSNGICQCPQGTQISNGVCTSNNNNNGCQTNQISYNGQCYNTVSIGSQCMITQQCLGNSQCINSFCQCPSGSTNVNGFCQGSNMNCNSNQISYNGQCYNTVSIGSQCIITQQCLGNSQCLNAFCQCPSGSTNVNGFCQGSNINCNSNQISYNGQCYNTVSIGSQCVITQQCLGNSQCLNSFCQCASGSSNVNGFCQGSNGQCGVNQVLYNGQCYSTVSIGNRCTITQQCVGNSQCLNSICQCPTGSNNVNGFCQSSIIDYFELSNIISTYVLQVSFNGQCYNTVSIGSQCVITQQCLGNSQCVNSFCQCPTGTSNVNGFCTTTSNANLCSAGQTVQLDNTNQPINCLVSTCPTNSFCQYSSSGQRYVCCRSTTGKKK</sequence>
<organism evidence="6 7">
    <name type="scientific">Caenorhabditis remanei</name>
    <name type="common">Caenorhabditis vulgaris</name>
    <dbReference type="NCBI Taxonomy" id="31234"/>
    <lineage>
        <taxon>Eukaryota</taxon>
        <taxon>Metazoa</taxon>
        <taxon>Ecdysozoa</taxon>
        <taxon>Nematoda</taxon>
        <taxon>Chromadorea</taxon>
        <taxon>Rhabditida</taxon>
        <taxon>Rhabditina</taxon>
        <taxon>Rhabditomorpha</taxon>
        <taxon>Rhabditoidea</taxon>
        <taxon>Rhabditidae</taxon>
        <taxon>Peloderinae</taxon>
        <taxon>Caenorhabditis</taxon>
    </lineage>
</organism>
<evidence type="ECO:0000259" key="5">
    <source>
        <dbReference type="PROSITE" id="PS50011"/>
    </source>
</evidence>
<dbReference type="InterPro" id="IPR000742">
    <property type="entry name" value="EGF"/>
</dbReference>
<dbReference type="Proteomes" id="UP000483820">
    <property type="component" value="Chromosome III"/>
</dbReference>
<keyword evidence="1 3" id="KW-0547">Nucleotide-binding</keyword>
<dbReference type="PROSITE" id="PS00108">
    <property type="entry name" value="PROTEIN_KINASE_ST"/>
    <property type="match status" value="1"/>
</dbReference>
<dbReference type="PROSITE" id="PS50011">
    <property type="entry name" value="PROTEIN_KINASE_DOM"/>
    <property type="match status" value="1"/>
</dbReference>
<reference evidence="6 7" key="1">
    <citation type="submission" date="2019-12" db="EMBL/GenBank/DDBJ databases">
        <title>Chromosome-level assembly of the Caenorhabditis remanei genome.</title>
        <authorList>
            <person name="Teterina A.A."/>
            <person name="Willis J.H."/>
            <person name="Phillips P.C."/>
        </authorList>
    </citation>
    <scope>NUCLEOTIDE SEQUENCE [LARGE SCALE GENOMIC DNA]</scope>
    <source>
        <strain evidence="6 7">PX506</strain>
        <tissue evidence="6">Whole organism</tissue>
    </source>
</reference>
<gene>
    <name evidence="6" type="ORF">GCK72_010558</name>
</gene>
<name>A0A6A5H623_CAERE</name>
<proteinExistence type="predicted"/>
<feature type="binding site" evidence="3">
    <location>
        <position position="469"/>
    </location>
    <ligand>
        <name>ATP</name>
        <dbReference type="ChEBI" id="CHEBI:30616"/>
    </ligand>
</feature>
<evidence type="ECO:0000313" key="7">
    <source>
        <dbReference type="Proteomes" id="UP000483820"/>
    </source>
</evidence>
<dbReference type="KEGG" id="crq:GCK72_010558"/>
<dbReference type="SMART" id="SM00289">
    <property type="entry name" value="WR1"/>
    <property type="match status" value="13"/>
</dbReference>
<evidence type="ECO:0000256" key="4">
    <source>
        <dbReference type="SAM" id="MobiDB-lite"/>
    </source>
</evidence>
<feature type="region of interest" description="Disordered" evidence="4">
    <location>
        <begin position="809"/>
        <end position="835"/>
    </location>
</feature>
<dbReference type="SUPFAM" id="SSF56112">
    <property type="entry name" value="Protein kinase-like (PK-like)"/>
    <property type="match status" value="1"/>
</dbReference>
<keyword evidence="2 3" id="KW-0067">ATP-binding</keyword>
<dbReference type="InterPro" id="IPR016024">
    <property type="entry name" value="ARM-type_fold"/>
</dbReference>
<dbReference type="Gene3D" id="1.25.10.10">
    <property type="entry name" value="Leucine-rich Repeat Variant"/>
    <property type="match status" value="1"/>
</dbReference>
<dbReference type="GO" id="GO:0005524">
    <property type="term" value="F:ATP binding"/>
    <property type="evidence" value="ECO:0007669"/>
    <property type="project" value="UniProtKB-UniRule"/>
</dbReference>
<feature type="compositionally biased region" description="Low complexity" evidence="4">
    <location>
        <begin position="734"/>
        <end position="744"/>
    </location>
</feature>
<dbReference type="SMART" id="SM00220">
    <property type="entry name" value="S_TKc"/>
    <property type="match status" value="1"/>
</dbReference>